<dbReference type="OrthoDB" id="4464568at2"/>
<name>A0A5B8U852_9ACTN</name>
<feature type="transmembrane region" description="Helical" evidence="1">
    <location>
        <begin position="83"/>
        <end position="100"/>
    </location>
</feature>
<keyword evidence="1" id="KW-1133">Transmembrane helix</keyword>
<evidence type="ECO:0000313" key="3">
    <source>
        <dbReference type="Proteomes" id="UP000321805"/>
    </source>
</evidence>
<proteinExistence type="predicted"/>
<dbReference type="KEGG" id="bsol:FSW04_16350"/>
<dbReference type="EMBL" id="CP042430">
    <property type="protein sequence ID" value="QEC48988.1"/>
    <property type="molecule type" value="Genomic_DNA"/>
</dbReference>
<gene>
    <name evidence="2" type="ORF">FSW04_16350</name>
</gene>
<feature type="transmembrane region" description="Helical" evidence="1">
    <location>
        <begin position="12"/>
        <end position="30"/>
    </location>
</feature>
<accession>A0A5B8U852</accession>
<evidence type="ECO:0000256" key="1">
    <source>
        <dbReference type="SAM" id="Phobius"/>
    </source>
</evidence>
<keyword evidence="1" id="KW-0472">Membrane</keyword>
<protein>
    <submittedName>
        <fullName evidence="2">Uncharacterized protein</fullName>
    </submittedName>
</protein>
<evidence type="ECO:0000313" key="2">
    <source>
        <dbReference type="EMBL" id="QEC48988.1"/>
    </source>
</evidence>
<organism evidence="2 3">
    <name type="scientific">Baekduia soli</name>
    <dbReference type="NCBI Taxonomy" id="496014"/>
    <lineage>
        <taxon>Bacteria</taxon>
        <taxon>Bacillati</taxon>
        <taxon>Actinomycetota</taxon>
        <taxon>Thermoleophilia</taxon>
        <taxon>Solirubrobacterales</taxon>
        <taxon>Baekduiaceae</taxon>
        <taxon>Baekduia</taxon>
    </lineage>
</organism>
<keyword evidence="1" id="KW-0812">Transmembrane</keyword>
<reference evidence="2 3" key="1">
    <citation type="journal article" date="2018" name="J. Microbiol.">
        <title>Baekduia soli gen. nov., sp. nov., a novel bacterium isolated from the soil of Baekdu Mountain and proposal of a novel family name, Baekduiaceae fam. nov.</title>
        <authorList>
            <person name="An D.S."/>
            <person name="Siddiqi M.Z."/>
            <person name="Kim K.H."/>
            <person name="Yu H.S."/>
            <person name="Im W.T."/>
        </authorList>
    </citation>
    <scope>NUCLEOTIDE SEQUENCE [LARGE SCALE GENOMIC DNA]</scope>
    <source>
        <strain evidence="2 3">BR7-21</strain>
    </source>
</reference>
<feature type="transmembrane region" description="Helical" evidence="1">
    <location>
        <begin position="120"/>
        <end position="142"/>
    </location>
</feature>
<dbReference type="Proteomes" id="UP000321805">
    <property type="component" value="Chromosome"/>
</dbReference>
<dbReference type="AlphaFoldDB" id="A0A5B8U852"/>
<feature type="transmembrane region" description="Helical" evidence="1">
    <location>
        <begin position="42"/>
        <end position="63"/>
    </location>
</feature>
<dbReference type="RefSeq" id="WP_146921139.1">
    <property type="nucleotide sequence ID" value="NZ_CP042430.1"/>
</dbReference>
<keyword evidence="3" id="KW-1185">Reference proteome</keyword>
<sequence length="162" mass="17107">MTALRRHYGATSVHLLAHLVALPLAAWAILQVVDFRGARDVVVWFVAALVLHDLVALPAYTALDRVAQRARVRGVAVVNHLRVPAVMSGVTLLVFFPLILGRSTGSLHYLSGVTPTGYLGRWLLVVAAAWGGSAAVLGVRLLRADDLHDAGGAPGDHDGAQG</sequence>